<evidence type="ECO:0000256" key="12">
    <source>
        <dbReference type="NCBIfam" id="TIGR00551"/>
    </source>
</evidence>
<dbReference type="GO" id="GO:0008734">
    <property type="term" value="F:L-aspartate oxidase activity"/>
    <property type="evidence" value="ECO:0007669"/>
    <property type="project" value="UniProtKB-UniRule"/>
</dbReference>
<dbReference type="PANTHER" id="PTHR42716">
    <property type="entry name" value="L-ASPARTATE OXIDASE"/>
    <property type="match status" value="1"/>
</dbReference>
<dbReference type="UniPathway" id="UPA00253">
    <property type="reaction ID" value="UER00326"/>
</dbReference>
<dbReference type="SUPFAM" id="SSF51905">
    <property type="entry name" value="FAD/NAD(P)-binding domain"/>
    <property type="match status" value="1"/>
</dbReference>
<dbReference type="GO" id="GO:0033765">
    <property type="term" value="F:steroid dehydrogenase activity, acting on the CH-CH group of donors"/>
    <property type="evidence" value="ECO:0007669"/>
    <property type="project" value="UniProtKB-ARBA"/>
</dbReference>
<evidence type="ECO:0000256" key="10">
    <source>
        <dbReference type="ARBA" id="ARBA00029426"/>
    </source>
</evidence>
<comment type="catalytic activity">
    <reaction evidence="11">
        <text>L-aspartate + O2 = iminosuccinate + H2O2</text>
        <dbReference type="Rhea" id="RHEA:25876"/>
        <dbReference type="ChEBI" id="CHEBI:15379"/>
        <dbReference type="ChEBI" id="CHEBI:16240"/>
        <dbReference type="ChEBI" id="CHEBI:29991"/>
        <dbReference type="ChEBI" id="CHEBI:77875"/>
        <dbReference type="EC" id="1.4.3.16"/>
    </reaction>
    <physiologicalReaction direction="left-to-right" evidence="11">
        <dbReference type="Rhea" id="RHEA:25877"/>
    </physiologicalReaction>
</comment>
<reference evidence="17 18" key="1">
    <citation type="submission" date="2019-03" db="EMBL/GenBank/DDBJ databases">
        <title>Arthrobacter sp. nov., an bacterium isolated from biocrust in Mu Us Desert.</title>
        <authorList>
            <person name="Lixiong L."/>
        </authorList>
    </citation>
    <scope>NUCLEOTIDE SEQUENCE [LARGE SCALE GENOMIC DNA]</scope>
    <source>
        <strain evidence="17 18">SLN-3</strain>
    </source>
</reference>
<dbReference type="SUPFAM" id="SSF46977">
    <property type="entry name" value="Succinate dehydrogenase/fumarate reductase flavoprotein C-terminal domain"/>
    <property type="match status" value="1"/>
</dbReference>
<comment type="cofactor">
    <cofactor evidence="1 13">
        <name>FAD</name>
        <dbReference type="ChEBI" id="CHEBI:57692"/>
    </cofactor>
</comment>
<sequence>MTPVPADHPDAPRRVIVVGGGVAGLATVLRIRRSLPGAQLTLITKAALEESNTWYAQGGMAAVLSGAPGQEPSEPGPRGGVRDSVAAHVADTLAAGAGLAAPDPVRLLCAGAQGQVSWLESVGFRFDSAGGAPASGREAAHSAARILRAGGDATGRALAAALIRAVRADASVRILESTVVTDLLRAGTPAKLRVSGVHVRPAGPATAGEPAAREITADAVVLATGGAGRLFEHTTNPAVATGDGVAVAWRAGAVVADAEFFQFHPTALDVAGSPLVSEAVRGEGAVLRDASGTRFLSAYHPDGELAPRDVVSRSIAQHLAARGERCVYLDATALGGPFLARRFPSLTSLTASHGLNWAREPIPVVPAAHYWMGGIRTDTSGRTSLPGLYAVGEAACTGVHGANRLASNSLLEGLVFAGRTAEALAAPEAPWPAFPAHPLALDSPDAGEPFDRAQLQRLMTRQAGVLRDAAGLELAAKQLAAYAPVGSTIEELETVNLLLCARLLVHAATARRESRGAHHRSDFPLADPRKVPGSTAYVRASTPEEGFPQ</sequence>
<dbReference type="NCBIfam" id="TIGR00551">
    <property type="entry name" value="nadB"/>
    <property type="match status" value="1"/>
</dbReference>
<evidence type="ECO:0000256" key="3">
    <source>
        <dbReference type="ARBA" id="ARBA00008562"/>
    </source>
</evidence>
<feature type="domain" description="FAD-dependent oxidoreductase 2 FAD-binding" evidence="15">
    <location>
        <begin position="15"/>
        <end position="410"/>
    </location>
</feature>
<feature type="compositionally biased region" description="Basic and acidic residues" evidence="14">
    <location>
        <begin position="515"/>
        <end position="530"/>
    </location>
</feature>
<keyword evidence="7 13" id="KW-0662">Pyridine nucleotide biosynthesis</keyword>
<evidence type="ECO:0000256" key="5">
    <source>
        <dbReference type="ARBA" id="ARBA00021901"/>
    </source>
</evidence>
<evidence type="ECO:0000256" key="11">
    <source>
        <dbReference type="ARBA" id="ARBA00048305"/>
    </source>
</evidence>
<dbReference type="RefSeq" id="WP_133402083.1">
    <property type="nucleotide sequence ID" value="NZ_SMTK01000001.1"/>
</dbReference>
<comment type="function">
    <text evidence="10">Catalyzes the oxidation of L-aspartate to iminoaspartate, the first step in the de novo biosynthesis of NAD(+).</text>
</comment>
<dbReference type="GO" id="GO:0034628">
    <property type="term" value="P:'de novo' NAD+ biosynthetic process from L-aspartate"/>
    <property type="evidence" value="ECO:0007669"/>
    <property type="project" value="TreeGrafter"/>
</dbReference>
<evidence type="ECO:0000259" key="15">
    <source>
        <dbReference type="Pfam" id="PF00890"/>
    </source>
</evidence>
<dbReference type="AlphaFoldDB" id="A0A4R5U234"/>
<evidence type="ECO:0000256" key="8">
    <source>
        <dbReference type="ARBA" id="ARBA00022827"/>
    </source>
</evidence>
<comment type="similarity">
    <text evidence="3 13">Belongs to the FAD-dependent oxidoreductase 2 family. NadB subfamily.</text>
</comment>
<evidence type="ECO:0000259" key="16">
    <source>
        <dbReference type="Pfam" id="PF02910"/>
    </source>
</evidence>
<evidence type="ECO:0000256" key="7">
    <source>
        <dbReference type="ARBA" id="ARBA00022642"/>
    </source>
</evidence>
<keyword evidence="18" id="KW-1185">Reference proteome</keyword>
<keyword evidence="6 13" id="KW-0285">Flavoprotein</keyword>
<accession>A0A4R5U234</accession>
<evidence type="ECO:0000313" key="18">
    <source>
        <dbReference type="Proteomes" id="UP000295411"/>
    </source>
</evidence>
<organism evidence="17 18">
    <name type="scientific">Arthrobacter crusticola</name>
    <dbReference type="NCBI Taxonomy" id="2547960"/>
    <lineage>
        <taxon>Bacteria</taxon>
        <taxon>Bacillati</taxon>
        <taxon>Actinomycetota</taxon>
        <taxon>Actinomycetes</taxon>
        <taxon>Micrococcales</taxon>
        <taxon>Micrococcaceae</taxon>
        <taxon>Arthrobacter</taxon>
    </lineage>
</organism>
<dbReference type="Gene3D" id="1.20.58.100">
    <property type="entry name" value="Fumarate reductase/succinate dehydrogenase flavoprotein-like, C-terminal domain"/>
    <property type="match status" value="1"/>
</dbReference>
<dbReference type="Pfam" id="PF00890">
    <property type="entry name" value="FAD_binding_2"/>
    <property type="match status" value="1"/>
</dbReference>
<feature type="region of interest" description="Disordered" evidence="14">
    <location>
        <begin position="515"/>
        <end position="549"/>
    </location>
</feature>
<dbReference type="InterPro" id="IPR036188">
    <property type="entry name" value="FAD/NAD-bd_sf"/>
</dbReference>
<dbReference type="PANTHER" id="PTHR42716:SF2">
    <property type="entry name" value="L-ASPARTATE OXIDASE, CHLOROPLASTIC"/>
    <property type="match status" value="1"/>
</dbReference>
<evidence type="ECO:0000256" key="4">
    <source>
        <dbReference type="ARBA" id="ARBA00012173"/>
    </source>
</evidence>
<evidence type="ECO:0000256" key="13">
    <source>
        <dbReference type="RuleBase" id="RU362049"/>
    </source>
</evidence>
<evidence type="ECO:0000256" key="1">
    <source>
        <dbReference type="ARBA" id="ARBA00001974"/>
    </source>
</evidence>
<dbReference type="SUPFAM" id="SSF56425">
    <property type="entry name" value="Succinate dehydrogenase/fumarate reductase flavoprotein, catalytic domain"/>
    <property type="match status" value="1"/>
</dbReference>
<dbReference type="EC" id="1.4.3.16" evidence="4 12"/>
<name>A0A4R5U234_9MICC</name>
<dbReference type="EMBL" id="SMTK01000001">
    <property type="protein sequence ID" value="TDK27652.1"/>
    <property type="molecule type" value="Genomic_DNA"/>
</dbReference>
<dbReference type="Proteomes" id="UP000295411">
    <property type="component" value="Unassembled WGS sequence"/>
</dbReference>
<dbReference type="GO" id="GO:0005737">
    <property type="term" value="C:cytoplasm"/>
    <property type="evidence" value="ECO:0007669"/>
    <property type="project" value="UniProtKB-SubCell"/>
</dbReference>
<evidence type="ECO:0000256" key="9">
    <source>
        <dbReference type="ARBA" id="ARBA00023002"/>
    </source>
</evidence>
<evidence type="ECO:0000313" key="17">
    <source>
        <dbReference type="EMBL" id="TDK27652.1"/>
    </source>
</evidence>
<evidence type="ECO:0000256" key="14">
    <source>
        <dbReference type="SAM" id="MobiDB-lite"/>
    </source>
</evidence>
<dbReference type="Gene3D" id="3.50.50.60">
    <property type="entry name" value="FAD/NAD(P)-binding domain"/>
    <property type="match status" value="1"/>
</dbReference>
<comment type="caution">
    <text evidence="17">The sequence shown here is derived from an EMBL/GenBank/DDBJ whole genome shotgun (WGS) entry which is preliminary data.</text>
</comment>
<dbReference type="InterPro" id="IPR015939">
    <property type="entry name" value="Fum_Rdtase/Succ_DH_flav-like_C"/>
</dbReference>
<feature type="domain" description="Fumarate reductase/succinate dehydrogenase flavoprotein-like C-terminal" evidence="16">
    <location>
        <begin position="489"/>
        <end position="530"/>
    </location>
</feature>
<dbReference type="FunFam" id="3.90.700.10:FF:000002">
    <property type="entry name" value="L-aspartate oxidase"/>
    <property type="match status" value="1"/>
</dbReference>
<dbReference type="InterPro" id="IPR005288">
    <property type="entry name" value="NadB"/>
</dbReference>
<dbReference type="Gene3D" id="3.90.700.10">
    <property type="entry name" value="Succinate dehydrogenase/fumarate reductase flavoprotein, catalytic domain"/>
    <property type="match status" value="1"/>
</dbReference>
<evidence type="ECO:0000256" key="2">
    <source>
        <dbReference type="ARBA" id="ARBA00004950"/>
    </source>
</evidence>
<comment type="pathway">
    <text evidence="2 13">Cofactor biosynthesis; NAD(+) biosynthesis; iminoaspartate from L-aspartate (oxidase route): step 1/1.</text>
</comment>
<proteinExistence type="inferred from homology"/>
<comment type="subcellular location">
    <subcellularLocation>
        <location evidence="13">Cytoplasm</location>
    </subcellularLocation>
</comment>
<dbReference type="InterPro" id="IPR003953">
    <property type="entry name" value="FAD-dep_OxRdtase_2_FAD-bd"/>
</dbReference>
<dbReference type="Pfam" id="PF02910">
    <property type="entry name" value="Succ_DH_flav_C"/>
    <property type="match status" value="1"/>
</dbReference>
<keyword evidence="9 13" id="KW-0560">Oxidoreductase</keyword>
<protein>
    <recommendedName>
        <fullName evidence="5 12">L-aspartate oxidase</fullName>
        <ecNumber evidence="4 12">1.4.3.16</ecNumber>
    </recommendedName>
</protein>
<keyword evidence="8 13" id="KW-0274">FAD</keyword>
<dbReference type="PRINTS" id="PR00368">
    <property type="entry name" value="FADPNR"/>
</dbReference>
<evidence type="ECO:0000256" key="6">
    <source>
        <dbReference type="ARBA" id="ARBA00022630"/>
    </source>
</evidence>
<dbReference type="InterPro" id="IPR037099">
    <property type="entry name" value="Fum_R/Succ_DH_flav-like_C_sf"/>
</dbReference>
<dbReference type="InterPro" id="IPR027477">
    <property type="entry name" value="Succ_DH/fumarate_Rdtase_cat_sf"/>
</dbReference>
<gene>
    <name evidence="17" type="primary">nadB</name>
    <name evidence="17" type="ORF">E2F48_00460</name>
</gene>
<dbReference type="OrthoDB" id="9805351at2"/>